<dbReference type="KEGG" id="buu:WS70_19600"/>
<evidence type="ECO:0000256" key="1">
    <source>
        <dbReference type="SAM" id="MobiDB-lite"/>
    </source>
</evidence>
<reference evidence="2 3" key="1">
    <citation type="submission" date="2015-12" db="EMBL/GenBank/DDBJ databases">
        <title>Diversity of Burkholderia near neighbor genomes.</title>
        <authorList>
            <person name="Sahl J."/>
            <person name="Wagner D."/>
            <person name="Keim P."/>
        </authorList>
    </citation>
    <scope>NUCLEOTIDE SEQUENCE [LARGE SCALE GENOMIC DNA]</scope>
    <source>
        <strain evidence="2 3">BDU6</strain>
    </source>
</reference>
<gene>
    <name evidence="2" type="ORF">WS70_19600</name>
</gene>
<evidence type="ECO:0000313" key="3">
    <source>
        <dbReference type="Proteomes" id="UP000062519"/>
    </source>
</evidence>
<evidence type="ECO:0008006" key="4">
    <source>
        <dbReference type="Google" id="ProtNLM"/>
    </source>
</evidence>
<sequence>MDSTDADRWQRVLTTLLAACWYRESAARAAYSFARANRCDTGPPDPIAPPTSAARPPTSRVPAVRHWERRTGSSIEVSWCDPASANYGEQIWTKGVARRRCTCALSGSTIESGDAIYRPKYTRGNIPANADQAILAAALDSQS</sequence>
<dbReference type="Pfam" id="PF11811">
    <property type="entry name" value="DUF3331"/>
    <property type="match status" value="1"/>
</dbReference>
<protein>
    <recommendedName>
        <fullName evidence="4">DUF3331 domain-containing protein</fullName>
    </recommendedName>
</protein>
<accession>A0A1B4FKA9</accession>
<evidence type="ECO:0000313" key="2">
    <source>
        <dbReference type="EMBL" id="AOJ04092.1"/>
    </source>
</evidence>
<proteinExistence type="predicted"/>
<organism evidence="2 3">
    <name type="scientific">Burkholderia mayonis</name>
    <dbReference type="NCBI Taxonomy" id="1385591"/>
    <lineage>
        <taxon>Bacteria</taxon>
        <taxon>Pseudomonadati</taxon>
        <taxon>Pseudomonadota</taxon>
        <taxon>Betaproteobacteria</taxon>
        <taxon>Burkholderiales</taxon>
        <taxon>Burkholderiaceae</taxon>
        <taxon>Burkholderia</taxon>
        <taxon>pseudomallei group</taxon>
    </lineage>
</organism>
<dbReference type="InterPro" id="IPR021769">
    <property type="entry name" value="DUF3331"/>
</dbReference>
<feature type="compositionally biased region" description="Low complexity" evidence="1">
    <location>
        <begin position="50"/>
        <end position="60"/>
    </location>
</feature>
<name>A0A1B4FKA9_9BURK</name>
<keyword evidence="3" id="KW-1185">Reference proteome</keyword>
<dbReference type="EMBL" id="CP013387">
    <property type="protein sequence ID" value="AOJ04092.1"/>
    <property type="molecule type" value="Genomic_DNA"/>
</dbReference>
<dbReference type="Proteomes" id="UP000062519">
    <property type="component" value="Chromosome 2"/>
</dbReference>
<dbReference type="AlphaFoldDB" id="A0A1B4FKA9"/>
<feature type="region of interest" description="Disordered" evidence="1">
    <location>
        <begin position="40"/>
        <end position="62"/>
    </location>
</feature>